<name>A0A4Z2EA57_9TELE</name>
<organism evidence="2 3">
    <name type="scientific">Liparis tanakae</name>
    <name type="common">Tanaka's snailfish</name>
    <dbReference type="NCBI Taxonomy" id="230148"/>
    <lineage>
        <taxon>Eukaryota</taxon>
        <taxon>Metazoa</taxon>
        <taxon>Chordata</taxon>
        <taxon>Craniata</taxon>
        <taxon>Vertebrata</taxon>
        <taxon>Euteleostomi</taxon>
        <taxon>Actinopterygii</taxon>
        <taxon>Neopterygii</taxon>
        <taxon>Teleostei</taxon>
        <taxon>Neoteleostei</taxon>
        <taxon>Acanthomorphata</taxon>
        <taxon>Eupercaria</taxon>
        <taxon>Perciformes</taxon>
        <taxon>Cottioidei</taxon>
        <taxon>Cottales</taxon>
        <taxon>Liparidae</taxon>
        <taxon>Liparis</taxon>
    </lineage>
</organism>
<reference evidence="2 3" key="1">
    <citation type="submission" date="2019-03" db="EMBL/GenBank/DDBJ databases">
        <title>First draft genome of Liparis tanakae, snailfish: a comprehensive survey of snailfish specific genes.</title>
        <authorList>
            <person name="Kim W."/>
            <person name="Song I."/>
            <person name="Jeong J.-H."/>
            <person name="Kim D."/>
            <person name="Kim S."/>
            <person name="Ryu S."/>
            <person name="Song J.Y."/>
            <person name="Lee S.K."/>
        </authorList>
    </citation>
    <scope>NUCLEOTIDE SEQUENCE [LARGE SCALE GENOMIC DNA]</scope>
    <source>
        <tissue evidence="2">Muscle</tissue>
    </source>
</reference>
<evidence type="ECO:0000313" key="3">
    <source>
        <dbReference type="Proteomes" id="UP000314294"/>
    </source>
</evidence>
<evidence type="ECO:0000256" key="1">
    <source>
        <dbReference type="SAM" id="MobiDB-lite"/>
    </source>
</evidence>
<gene>
    <name evidence="2" type="ORF">EYF80_064160</name>
</gene>
<protein>
    <submittedName>
        <fullName evidence="2">Uncharacterized protein</fullName>
    </submittedName>
</protein>
<sequence>MYQNTDDEGHLGDMNFVTPVEKRWCSSYTSALKKKDSAAPNARPSVRKKAMMAPAVSAS</sequence>
<comment type="caution">
    <text evidence="2">The sequence shown here is derived from an EMBL/GenBank/DDBJ whole genome shotgun (WGS) entry which is preliminary data.</text>
</comment>
<accession>A0A4Z2EA57</accession>
<dbReference type="EMBL" id="SRLO01011849">
    <property type="protein sequence ID" value="TNN25708.1"/>
    <property type="molecule type" value="Genomic_DNA"/>
</dbReference>
<dbReference type="Proteomes" id="UP000314294">
    <property type="component" value="Unassembled WGS sequence"/>
</dbReference>
<proteinExistence type="predicted"/>
<dbReference type="AlphaFoldDB" id="A0A4Z2EA57"/>
<evidence type="ECO:0000313" key="2">
    <source>
        <dbReference type="EMBL" id="TNN25708.1"/>
    </source>
</evidence>
<keyword evidence="3" id="KW-1185">Reference proteome</keyword>
<feature type="region of interest" description="Disordered" evidence="1">
    <location>
        <begin position="33"/>
        <end position="59"/>
    </location>
</feature>